<evidence type="ECO:0000313" key="3">
    <source>
        <dbReference type="Proteomes" id="UP000054771"/>
    </source>
</evidence>
<dbReference type="Proteomes" id="UP000054771">
    <property type="component" value="Unassembled WGS sequence"/>
</dbReference>
<dbReference type="OrthoDB" id="3922101at2759"/>
<dbReference type="AlphaFoldDB" id="A0A0U5FTK9"/>
<organism evidence="2 3">
    <name type="scientific">Aspergillus calidoustus</name>
    <dbReference type="NCBI Taxonomy" id="454130"/>
    <lineage>
        <taxon>Eukaryota</taxon>
        <taxon>Fungi</taxon>
        <taxon>Dikarya</taxon>
        <taxon>Ascomycota</taxon>
        <taxon>Pezizomycotina</taxon>
        <taxon>Eurotiomycetes</taxon>
        <taxon>Eurotiomycetidae</taxon>
        <taxon>Eurotiales</taxon>
        <taxon>Aspergillaceae</taxon>
        <taxon>Aspergillus</taxon>
        <taxon>Aspergillus subgen. Nidulantes</taxon>
    </lineage>
</organism>
<dbReference type="OMA" id="ATIHTHW"/>
<protein>
    <recommendedName>
        <fullName evidence="4">Arrestin C-terminal-like domain-containing protein</fullName>
    </recommendedName>
</protein>
<proteinExistence type="predicted"/>
<sequence>MEMFDFQLKVPNVHLLPESTDQAEAPSIVGCVSMAIPTSDLPGLSGSLPRIAVSLVRCVKIEEFNSTTTRHRETKPRKIRLWKESPPRGQTTPVMRQTWRAHRQAIARNDICHAPDEIDCHGGEGRTWLRFIFHIPIPANLPPTIDSVGGSISYTVEATVSTPAPGAEQPQLQASQPIDMVHCAIPRTITHLRRYPGDSVTTQLDITPLSTEKGITYALHWLARSTVSRGERASDLKYIIAKELHWSIEETVKCVGINRQTRTCLHQYTRRLSEGRLKGRWVAPGGSQDGKDSIKIPFEVSVPRGIGVSDTTTSLASYQRHHSTPDLESEEEQLAVTVDHRLNLEVVTGEDTFHQGTGDLLDRRYPVKSFKATFPLLVRQNVCEKSPSPGQTSEIPPLYEEPYTAPPAYEGS</sequence>
<dbReference type="STRING" id="454130.A0A0U5FTK9"/>
<gene>
    <name evidence="2" type="ORF">ASPCAL00017</name>
</gene>
<keyword evidence="3" id="KW-1185">Reference proteome</keyword>
<evidence type="ECO:0008006" key="4">
    <source>
        <dbReference type="Google" id="ProtNLM"/>
    </source>
</evidence>
<evidence type="ECO:0000313" key="2">
    <source>
        <dbReference type="EMBL" id="CEL00415.1"/>
    </source>
</evidence>
<reference evidence="3" key="1">
    <citation type="journal article" date="2016" name="Genome Announc.">
        <title>Draft genome sequences of fungus Aspergillus calidoustus.</title>
        <authorList>
            <person name="Horn F."/>
            <person name="Linde J."/>
            <person name="Mattern D.J."/>
            <person name="Walther G."/>
            <person name="Guthke R."/>
            <person name="Scherlach K."/>
            <person name="Martin K."/>
            <person name="Brakhage A.A."/>
            <person name="Petzke L."/>
            <person name="Valiante V."/>
        </authorList>
    </citation>
    <scope>NUCLEOTIDE SEQUENCE [LARGE SCALE GENOMIC DNA]</scope>
    <source>
        <strain evidence="3">SF006504</strain>
    </source>
</reference>
<accession>A0A0U5FTK9</accession>
<feature type="region of interest" description="Disordered" evidence="1">
    <location>
        <begin position="384"/>
        <end position="412"/>
    </location>
</feature>
<dbReference type="InterPro" id="IPR014752">
    <property type="entry name" value="Arrestin-like_C"/>
</dbReference>
<dbReference type="EMBL" id="CDMC01000001">
    <property type="protein sequence ID" value="CEL00415.1"/>
    <property type="molecule type" value="Genomic_DNA"/>
</dbReference>
<evidence type="ECO:0000256" key="1">
    <source>
        <dbReference type="SAM" id="MobiDB-lite"/>
    </source>
</evidence>
<dbReference type="Gene3D" id="2.60.40.640">
    <property type="match status" value="1"/>
</dbReference>
<name>A0A0U5FTK9_ASPCI</name>